<dbReference type="Proteomes" id="UP000076842">
    <property type="component" value="Unassembled WGS sequence"/>
</dbReference>
<accession>A0A165F1R9</accession>
<dbReference type="EMBL" id="KV423985">
    <property type="protein sequence ID" value="KZT56009.1"/>
    <property type="molecule type" value="Genomic_DNA"/>
</dbReference>
<dbReference type="InParanoid" id="A0A165F1R9"/>
<sequence length="312" mass="35008">MSDDSASFATSHNDDELLQDSPATDNSDMLLAEPRSPIFNFATSTLTLRAIDGQDIMLFHVHRVLLIDLDGGFKDIVLAADECEGDLSLWVDVPLSPTIVDILLHFAYSMPTPIIPSLFQWQDCYAAAKLFRVRNALNGLQAHFNAFINGDPLRAYAVATRFNLGKERDLAARQSLNVDLLSNLEQLKEFESMPSPRLIELLQMHMKRDAVVRDWAAQLSPTAPKCTTCSKAHWTEMYIVLLRAEVAKNIQISMEELFRMSLIVDAITQTGLERCVECNPAGEDKKINDGFNRYFSSLTKRIEELSVSQPTP</sequence>
<organism evidence="2 3">
    <name type="scientific">Calocera cornea HHB12733</name>
    <dbReference type="NCBI Taxonomy" id="1353952"/>
    <lineage>
        <taxon>Eukaryota</taxon>
        <taxon>Fungi</taxon>
        <taxon>Dikarya</taxon>
        <taxon>Basidiomycota</taxon>
        <taxon>Agaricomycotina</taxon>
        <taxon>Dacrymycetes</taxon>
        <taxon>Dacrymycetales</taxon>
        <taxon>Dacrymycetaceae</taxon>
        <taxon>Calocera</taxon>
    </lineage>
</organism>
<dbReference type="STRING" id="1353952.A0A165F1R9"/>
<feature type="region of interest" description="Disordered" evidence="1">
    <location>
        <begin position="1"/>
        <end position="26"/>
    </location>
</feature>
<reference evidence="2 3" key="1">
    <citation type="journal article" date="2016" name="Mol. Biol. Evol.">
        <title>Comparative Genomics of Early-Diverging Mushroom-Forming Fungi Provides Insights into the Origins of Lignocellulose Decay Capabilities.</title>
        <authorList>
            <person name="Nagy L.G."/>
            <person name="Riley R."/>
            <person name="Tritt A."/>
            <person name="Adam C."/>
            <person name="Daum C."/>
            <person name="Floudas D."/>
            <person name="Sun H."/>
            <person name="Yadav J.S."/>
            <person name="Pangilinan J."/>
            <person name="Larsson K.H."/>
            <person name="Matsuura K."/>
            <person name="Barry K."/>
            <person name="Labutti K."/>
            <person name="Kuo R."/>
            <person name="Ohm R.A."/>
            <person name="Bhattacharya S.S."/>
            <person name="Shirouzu T."/>
            <person name="Yoshinaga Y."/>
            <person name="Martin F.M."/>
            <person name="Grigoriev I.V."/>
            <person name="Hibbett D.S."/>
        </authorList>
    </citation>
    <scope>NUCLEOTIDE SEQUENCE [LARGE SCALE GENOMIC DNA]</scope>
    <source>
        <strain evidence="2 3">HHB12733</strain>
    </source>
</reference>
<dbReference type="OrthoDB" id="71307at2759"/>
<evidence type="ECO:0008006" key="4">
    <source>
        <dbReference type="Google" id="ProtNLM"/>
    </source>
</evidence>
<name>A0A165F1R9_9BASI</name>
<proteinExistence type="predicted"/>
<dbReference type="AlphaFoldDB" id="A0A165F1R9"/>
<evidence type="ECO:0000313" key="3">
    <source>
        <dbReference type="Proteomes" id="UP000076842"/>
    </source>
</evidence>
<feature type="compositionally biased region" description="Polar residues" evidence="1">
    <location>
        <begin position="1"/>
        <end position="11"/>
    </location>
</feature>
<keyword evidence="3" id="KW-1185">Reference proteome</keyword>
<protein>
    <recommendedName>
        <fullName evidence="4">BTB domain-containing protein</fullName>
    </recommendedName>
</protein>
<evidence type="ECO:0000256" key="1">
    <source>
        <dbReference type="SAM" id="MobiDB-lite"/>
    </source>
</evidence>
<gene>
    <name evidence="2" type="ORF">CALCODRAFT_518404</name>
</gene>
<evidence type="ECO:0000313" key="2">
    <source>
        <dbReference type="EMBL" id="KZT56009.1"/>
    </source>
</evidence>